<gene>
    <name evidence="1" type="ORF">SAMN04488543_1677</name>
</gene>
<sequence>MRLGSTRRDLRADIEACGYFPDLVEDAIVLAVGEEELIDFVVHHEPTFAHDEIHRHVTVLALTPTRLIVGHTDDQPAEPPATGIAAASSTESVALSKIGAVVLTRVVSRPEDYRAGGTDVSETWLTVGWGAVRRLDMEQASCSDPECEADHGYTGSLVGDDLTVRMSAAADGPDRVDRLARFSSALQRAAAV</sequence>
<evidence type="ECO:0008006" key="3">
    <source>
        <dbReference type="Google" id="ProtNLM"/>
    </source>
</evidence>
<evidence type="ECO:0000313" key="1">
    <source>
        <dbReference type="EMBL" id="SDS40871.1"/>
    </source>
</evidence>
<dbReference type="STRING" id="546871.SAMN04488543_1677"/>
<proteinExistence type="predicted"/>
<dbReference type="OrthoDB" id="3725224at2"/>
<dbReference type="InterPro" id="IPR046040">
    <property type="entry name" value="DUF5998"/>
</dbReference>
<keyword evidence="2" id="KW-1185">Reference proteome</keyword>
<reference evidence="1 2" key="1">
    <citation type="submission" date="2016-10" db="EMBL/GenBank/DDBJ databases">
        <authorList>
            <person name="de Groot N.N."/>
        </authorList>
    </citation>
    <scope>NUCLEOTIDE SEQUENCE [LARGE SCALE GENOMIC DNA]</scope>
    <source>
        <strain evidence="1 2">DSM 21741</strain>
    </source>
</reference>
<evidence type="ECO:0000313" key="2">
    <source>
        <dbReference type="Proteomes" id="UP000199092"/>
    </source>
</evidence>
<dbReference type="AlphaFoldDB" id="A0A1H1RYQ6"/>
<dbReference type="EMBL" id="LT629749">
    <property type="protein sequence ID" value="SDS40871.1"/>
    <property type="molecule type" value="Genomic_DNA"/>
</dbReference>
<name>A0A1H1RYQ6_9ACTN</name>
<dbReference type="Pfam" id="PF19461">
    <property type="entry name" value="DUF5998"/>
    <property type="match status" value="1"/>
</dbReference>
<dbReference type="Proteomes" id="UP000199092">
    <property type="component" value="Chromosome I"/>
</dbReference>
<organism evidence="1 2">
    <name type="scientific">Friedmanniella luteola</name>
    <dbReference type="NCBI Taxonomy" id="546871"/>
    <lineage>
        <taxon>Bacteria</taxon>
        <taxon>Bacillati</taxon>
        <taxon>Actinomycetota</taxon>
        <taxon>Actinomycetes</taxon>
        <taxon>Propionibacteriales</taxon>
        <taxon>Nocardioidaceae</taxon>
        <taxon>Friedmanniella</taxon>
    </lineage>
</organism>
<dbReference type="RefSeq" id="WP_091411946.1">
    <property type="nucleotide sequence ID" value="NZ_LT629749.1"/>
</dbReference>
<accession>A0A1H1RYQ6</accession>
<protein>
    <recommendedName>
        <fullName evidence="3">Phosphodiesterase</fullName>
    </recommendedName>
</protein>